<organism evidence="4 5">
    <name type="scientific">Chondromyces apiculatus DSM 436</name>
    <dbReference type="NCBI Taxonomy" id="1192034"/>
    <lineage>
        <taxon>Bacteria</taxon>
        <taxon>Pseudomonadati</taxon>
        <taxon>Myxococcota</taxon>
        <taxon>Polyangia</taxon>
        <taxon>Polyangiales</taxon>
        <taxon>Polyangiaceae</taxon>
        <taxon>Chondromyces</taxon>
    </lineage>
</organism>
<accession>A0A017STP1</accession>
<evidence type="ECO:0000256" key="1">
    <source>
        <dbReference type="SAM" id="MobiDB-lite"/>
    </source>
</evidence>
<dbReference type="eggNOG" id="COG4633">
    <property type="taxonomic scope" value="Bacteria"/>
</dbReference>
<name>A0A017STP1_9BACT</name>
<feature type="compositionally biased region" description="Low complexity" evidence="1">
    <location>
        <begin position="29"/>
        <end position="52"/>
    </location>
</feature>
<dbReference type="Gene3D" id="2.60.40.420">
    <property type="entry name" value="Cupredoxins - blue copper proteins"/>
    <property type="match status" value="1"/>
</dbReference>
<dbReference type="InterPro" id="IPR008972">
    <property type="entry name" value="Cupredoxin"/>
</dbReference>
<gene>
    <name evidence="4" type="ORF">CAP_0891</name>
</gene>
<dbReference type="Pfam" id="PF13473">
    <property type="entry name" value="Cupredoxin_1"/>
    <property type="match status" value="1"/>
</dbReference>
<dbReference type="InterPro" id="IPR028096">
    <property type="entry name" value="EfeO_Cupredoxin"/>
</dbReference>
<feature type="chain" id="PRO_5001499621" description="EfeO-type cupredoxin-like domain-containing protein" evidence="2">
    <location>
        <begin position="23"/>
        <end position="144"/>
    </location>
</feature>
<proteinExistence type="predicted"/>
<evidence type="ECO:0000259" key="3">
    <source>
        <dbReference type="Pfam" id="PF13473"/>
    </source>
</evidence>
<dbReference type="SUPFAM" id="SSF49503">
    <property type="entry name" value="Cupredoxins"/>
    <property type="match status" value="1"/>
</dbReference>
<feature type="domain" description="EfeO-type cupredoxin-like" evidence="3">
    <location>
        <begin position="56"/>
        <end position="141"/>
    </location>
</feature>
<feature type="signal peptide" evidence="2">
    <location>
        <begin position="1"/>
        <end position="22"/>
    </location>
</feature>
<evidence type="ECO:0000256" key="2">
    <source>
        <dbReference type="SAM" id="SignalP"/>
    </source>
</evidence>
<comment type="caution">
    <text evidence="4">The sequence shown here is derived from an EMBL/GenBank/DDBJ whole genome shotgun (WGS) entry which is preliminary data.</text>
</comment>
<dbReference type="EMBL" id="ASRX01000114">
    <property type="protein sequence ID" value="EYF00363.1"/>
    <property type="molecule type" value="Genomic_DNA"/>
</dbReference>
<evidence type="ECO:0000313" key="4">
    <source>
        <dbReference type="EMBL" id="EYF00363.1"/>
    </source>
</evidence>
<dbReference type="OrthoDB" id="5521325at2"/>
<sequence>MRRNALPSALPLLAIALVLATAGCDKSSGAQTTAAPDQAPAGQDGAKAGADGTIPAGAKRIDIAVVDEGFSPSTLDLKKGETVVLRFNRTTKSECLKAIEIPDLGVKKDLPLNTPVEVAITPQKEGKMTLQCWMAMVKATINVS</sequence>
<feature type="region of interest" description="Disordered" evidence="1">
    <location>
        <begin position="28"/>
        <end position="53"/>
    </location>
</feature>
<evidence type="ECO:0000313" key="5">
    <source>
        <dbReference type="Proteomes" id="UP000019678"/>
    </source>
</evidence>
<reference evidence="4 5" key="1">
    <citation type="submission" date="2013-05" db="EMBL/GenBank/DDBJ databases">
        <title>Genome assembly of Chondromyces apiculatus DSM 436.</title>
        <authorList>
            <person name="Sharma G."/>
            <person name="Khatri I."/>
            <person name="Kaur C."/>
            <person name="Mayilraj S."/>
            <person name="Subramanian S."/>
        </authorList>
    </citation>
    <scope>NUCLEOTIDE SEQUENCE [LARGE SCALE GENOMIC DNA]</scope>
    <source>
        <strain evidence="4 5">DSM 436</strain>
    </source>
</reference>
<dbReference type="Proteomes" id="UP000019678">
    <property type="component" value="Unassembled WGS sequence"/>
</dbReference>
<protein>
    <recommendedName>
        <fullName evidence="3">EfeO-type cupredoxin-like domain-containing protein</fullName>
    </recommendedName>
</protein>
<dbReference type="PROSITE" id="PS51257">
    <property type="entry name" value="PROKAR_LIPOPROTEIN"/>
    <property type="match status" value="1"/>
</dbReference>
<dbReference type="RefSeq" id="WP_044251499.1">
    <property type="nucleotide sequence ID" value="NZ_ASRX01000114.1"/>
</dbReference>
<dbReference type="AlphaFoldDB" id="A0A017STP1"/>
<keyword evidence="5" id="KW-1185">Reference proteome</keyword>
<keyword evidence="2" id="KW-0732">Signal</keyword>